<keyword evidence="6 13" id="KW-0963">Cytoplasm</keyword>
<feature type="domain" description="Guanylate kinase-like" evidence="14">
    <location>
        <begin position="3"/>
        <end position="183"/>
    </location>
</feature>
<protein>
    <recommendedName>
        <fullName evidence="5 13">Guanylate kinase</fullName>
        <ecNumber evidence="4 13">2.7.4.8</ecNumber>
    </recommendedName>
    <alternativeName>
        <fullName evidence="11 13">GMP kinase</fullName>
    </alternativeName>
</protein>
<evidence type="ECO:0000313" key="15">
    <source>
        <dbReference type="EMBL" id="MBB4026171.1"/>
    </source>
</evidence>
<comment type="subcellular location">
    <subcellularLocation>
        <location evidence="2 13">Cytoplasm</location>
    </subcellularLocation>
</comment>
<dbReference type="FunFam" id="3.30.63.10:FF:000005">
    <property type="entry name" value="Guanylate kinase"/>
    <property type="match status" value="1"/>
</dbReference>
<name>A0A7W6HWA9_9BACT</name>
<proteinExistence type="inferred from homology"/>
<dbReference type="NCBIfam" id="TIGR03263">
    <property type="entry name" value="guanyl_kin"/>
    <property type="match status" value="1"/>
</dbReference>
<dbReference type="Gene3D" id="3.40.50.300">
    <property type="entry name" value="P-loop containing nucleotide triphosphate hydrolases"/>
    <property type="match status" value="1"/>
</dbReference>
<evidence type="ECO:0000256" key="6">
    <source>
        <dbReference type="ARBA" id="ARBA00022490"/>
    </source>
</evidence>
<dbReference type="HAMAP" id="MF_00328">
    <property type="entry name" value="Guanylate_kinase"/>
    <property type="match status" value="1"/>
</dbReference>
<dbReference type="Proteomes" id="UP000546007">
    <property type="component" value="Unassembled WGS sequence"/>
</dbReference>
<keyword evidence="7 13" id="KW-0808">Transferase</keyword>
<dbReference type="PANTHER" id="PTHR23117:SF13">
    <property type="entry name" value="GUANYLATE KINASE"/>
    <property type="match status" value="1"/>
</dbReference>
<keyword evidence="16" id="KW-1185">Reference proteome</keyword>
<dbReference type="SMART" id="SM00072">
    <property type="entry name" value="GuKc"/>
    <property type="match status" value="1"/>
</dbReference>
<evidence type="ECO:0000256" key="4">
    <source>
        <dbReference type="ARBA" id="ARBA00012961"/>
    </source>
</evidence>
<sequence>MKKKVIIFSAPSGSGKSTIVNYLLAKDLGLEFSVSATCRAPRGEEKHGKEYYFFSTDEFKERIEAGDFLEWEEVYPGCFYGTLKSELERIWKAGHAVVFDVDVVGGVNIKKIFGDQALSVFIKAPSVEVLRQRLIGRGTDSMEKIEQRVAKAEYEMTFADKFDVVIVNDNLDTALAEAEKTVRDFLK</sequence>
<evidence type="ECO:0000256" key="8">
    <source>
        <dbReference type="ARBA" id="ARBA00022741"/>
    </source>
</evidence>
<evidence type="ECO:0000256" key="10">
    <source>
        <dbReference type="ARBA" id="ARBA00022840"/>
    </source>
</evidence>
<dbReference type="GO" id="GO:0004385">
    <property type="term" value="F:GMP kinase activity"/>
    <property type="evidence" value="ECO:0007669"/>
    <property type="project" value="UniProtKB-UniRule"/>
</dbReference>
<dbReference type="CDD" id="cd00071">
    <property type="entry name" value="GMPK"/>
    <property type="match status" value="1"/>
</dbReference>
<dbReference type="PROSITE" id="PS50052">
    <property type="entry name" value="GUANYLATE_KINASE_2"/>
    <property type="match status" value="1"/>
</dbReference>
<dbReference type="EC" id="2.7.4.8" evidence="4 13"/>
<evidence type="ECO:0000256" key="13">
    <source>
        <dbReference type="HAMAP-Rule" id="MF_00328"/>
    </source>
</evidence>
<evidence type="ECO:0000259" key="14">
    <source>
        <dbReference type="PROSITE" id="PS50052"/>
    </source>
</evidence>
<dbReference type="GO" id="GO:0005829">
    <property type="term" value="C:cytosol"/>
    <property type="evidence" value="ECO:0007669"/>
    <property type="project" value="TreeGrafter"/>
</dbReference>
<comment type="caution">
    <text evidence="15">The sequence shown here is derived from an EMBL/GenBank/DDBJ whole genome shotgun (WGS) entry which is preliminary data.</text>
</comment>
<evidence type="ECO:0000256" key="5">
    <source>
        <dbReference type="ARBA" id="ARBA00016296"/>
    </source>
</evidence>
<evidence type="ECO:0000256" key="12">
    <source>
        <dbReference type="ARBA" id="ARBA00048594"/>
    </source>
</evidence>
<dbReference type="AlphaFoldDB" id="A0A7W6HWA9"/>
<dbReference type="InterPro" id="IPR008145">
    <property type="entry name" value="GK/Ca_channel_bsu"/>
</dbReference>
<evidence type="ECO:0000256" key="11">
    <source>
        <dbReference type="ARBA" id="ARBA00030128"/>
    </source>
</evidence>
<dbReference type="EMBL" id="JACIES010000004">
    <property type="protein sequence ID" value="MBB4026171.1"/>
    <property type="molecule type" value="Genomic_DNA"/>
</dbReference>
<gene>
    <name evidence="13" type="primary">gmk</name>
    <name evidence="15" type="ORF">GGR14_001961</name>
</gene>
<dbReference type="Pfam" id="PF00625">
    <property type="entry name" value="Guanylate_kin"/>
    <property type="match status" value="1"/>
</dbReference>
<comment type="function">
    <text evidence="1 13">Essential for recycling GMP and indirectly, cGMP.</text>
</comment>
<evidence type="ECO:0000256" key="9">
    <source>
        <dbReference type="ARBA" id="ARBA00022777"/>
    </source>
</evidence>
<keyword evidence="9 13" id="KW-0418">Kinase</keyword>
<dbReference type="InterPro" id="IPR008144">
    <property type="entry name" value="Guanylate_kin-like_dom"/>
</dbReference>
<dbReference type="InterPro" id="IPR017665">
    <property type="entry name" value="Guanylate_kinase"/>
</dbReference>
<accession>A0A7W6HWA9</accession>
<keyword evidence="8 13" id="KW-0547">Nucleotide-binding</keyword>
<keyword evidence="10 13" id="KW-0067">ATP-binding</keyword>
<dbReference type="OrthoDB" id="9808150at2"/>
<dbReference type="InterPro" id="IPR027417">
    <property type="entry name" value="P-loop_NTPase"/>
</dbReference>
<evidence type="ECO:0000256" key="2">
    <source>
        <dbReference type="ARBA" id="ARBA00004496"/>
    </source>
</evidence>
<comment type="catalytic activity">
    <reaction evidence="12 13">
        <text>GMP + ATP = GDP + ADP</text>
        <dbReference type="Rhea" id="RHEA:20780"/>
        <dbReference type="ChEBI" id="CHEBI:30616"/>
        <dbReference type="ChEBI" id="CHEBI:58115"/>
        <dbReference type="ChEBI" id="CHEBI:58189"/>
        <dbReference type="ChEBI" id="CHEBI:456216"/>
        <dbReference type="EC" id="2.7.4.8"/>
    </reaction>
</comment>
<evidence type="ECO:0000256" key="7">
    <source>
        <dbReference type="ARBA" id="ARBA00022679"/>
    </source>
</evidence>
<reference evidence="15 16" key="1">
    <citation type="submission" date="2020-08" db="EMBL/GenBank/DDBJ databases">
        <title>Genomic Encyclopedia of Type Strains, Phase IV (KMG-IV): sequencing the most valuable type-strain genomes for metagenomic binning, comparative biology and taxonomic classification.</title>
        <authorList>
            <person name="Goeker M."/>
        </authorList>
    </citation>
    <scope>NUCLEOTIDE SEQUENCE [LARGE SCALE GENOMIC DNA]</scope>
    <source>
        <strain evidence="15 16">DSM 105721</strain>
    </source>
</reference>
<organism evidence="15 16">
    <name type="scientific">Butyricimonas faecihominis</name>
    <dbReference type="NCBI Taxonomy" id="1472416"/>
    <lineage>
        <taxon>Bacteria</taxon>
        <taxon>Pseudomonadati</taxon>
        <taxon>Bacteroidota</taxon>
        <taxon>Bacteroidia</taxon>
        <taxon>Bacteroidales</taxon>
        <taxon>Odoribacteraceae</taxon>
        <taxon>Butyricimonas</taxon>
    </lineage>
</organism>
<evidence type="ECO:0000256" key="3">
    <source>
        <dbReference type="ARBA" id="ARBA00005790"/>
    </source>
</evidence>
<dbReference type="GeneID" id="93102422"/>
<evidence type="ECO:0000313" key="16">
    <source>
        <dbReference type="Proteomes" id="UP000546007"/>
    </source>
</evidence>
<comment type="similarity">
    <text evidence="3 13">Belongs to the guanylate kinase family.</text>
</comment>
<dbReference type="SUPFAM" id="SSF52540">
    <property type="entry name" value="P-loop containing nucleoside triphosphate hydrolases"/>
    <property type="match status" value="1"/>
</dbReference>
<evidence type="ECO:0000256" key="1">
    <source>
        <dbReference type="ARBA" id="ARBA00003531"/>
    </source>
</evidence>
<dbReference type="RefSeq" id="WP_124315824.1">
    <property type="nucleotide sequence ID" value="NZ_AP028155.1"/>
</dbReference>
<dbReference type="GO" id="GO:0005524">
    <property type="term" value="F:ATP binding"/>
    <property type="evidence" value="ECO:0007669"/>
    <property type="project" value="UniProtKB-UniRule"/>
</dbReference>
<feature type="binding site" evidence="13">
    <location>
        <begin position="10"/>
        <end position="17"/>
    </location>
    <ligand>
        <name>ATP</name>
        <dbReference type="ChEBI" id="CHEBI:30616"/>
    </ligand>
</feature>
<dbReference type="PANTHER" id="PTHR23117">
    <property type="entry name" value="GUANYLATE KINASE-RELATED"/>
    <property type="match status" value="1"/>
</dbReference>
<dbReference type="Gene3D" id="3.30.63.10">
    <property type="entry name" value="Guanylate Kinase phosphate binding domain"/>
    <property type="match status" value="1"/>
</dbReference>